<organism evidence="1">
    <name type="scientific">Harvfovirus sp</name>
    <dbReference type="NCBI Taxonomy" id="2487768"/>
    <lineage>
        <taxon>Viruses</taxon>
        <taxon>Varidnaviria</taxon>
        <taxon>Bamfordvirae</taxon>
        <taxon>Nucleocytoviricota</taxon>
        <taxon>Megaviricetes</taxon>
        <taxon>Imitervirales</taxon>
        <taxon>Mimiviridae</taxon>
        <taxon>Klosneuvirinae</taxon>
    </lineage>
</organism>
<sequence>MNHLHVAQLNSFLAVLRELQFDSNDDDEYDQGLDTKKARDTILKLHNILSTTKIKQLRIFLKSIKLLSKIDVVEKYSVYDAKLRN</sequence>
<accession>A0A3G5A267</accession>
<gene>
    <name evidence="1" type="ORF">Harvfovirus25_11</name>
</gene>
<reference evidence="1" key="1">
    <citation type="submission" date="2018-10" db="EMBL/GenBank/DDBJ databases">
        <title>Hidden diversity of soil giant viruses.</title>
        <authorList>
            <person name="Schulz F."/>
            <person name="Alteio L."/>
            <person name="Goudeau D."/>
            <person name="Ryan E.M."/>
            <person name="Malmstrom R.R."/>
            <person name="Blanchard J."/>
            <person name="Woyke T."/>
        </authorList>
    </citation>
    <scope>NUCLEOTIDE SEQUENCE</scope>
    <source>
        <strain evidence="1">HAV1</strain>
    </source>
</reference>
<dbReference type="EMBL" id="MK072267">
    <property type="protein sequence ID" value="AYV81292.1"/>
    <property type="molecule type" value="Genomic_DNA"/>
</dbReference>
<proteinExistence type="predicted"/>
<feature type="non-terminal residue" evidence="1">
    <location>
        <position position="85"/>
    </location>
</feature>
<name>A0A3G5A267_9VIRU</name>
<evidence type="ECO:0000313" key="1">
    <source>
        <dbReference type="EMBL" id="AYV81292.1"/>
    </source>
</evidence>
<protein>
    <submittedName>
        <fullName evidence="1">Uncharacterized protein</fullName>
    </submittedName>
</protein>